<dbReference type="AlphaFoldDB" id="A0A381TWA6"/>
<evidence type="ECO:0008006" key="2">
    <source>
        <dbReference type="Google" id="ProtNLM"/>
    </source>
</evidence>
<gene>
    <name evidence="1" type="ORF">METZ01_LOCUS72958</name>
</gene>
<dbReference type="Gene3D" id="3.40.1090.10">
    <property type="entry name" value="Cytosolic phospholipase A2 catalytic domain"/>
    <property type="match status" value="1"/>
</dbReference>
<name>A0A381TWA6_9ZZZZ</name>
<sequence>MWVDEGARRAPEQGAGILRRPLPRSAVCFSGGGTRSMVATLGQLRGLAMLGLLDQVGYLSCVSGSAWAVTSFVYAADGVDRLGRVTLPEQLTCADLACLDSASLLVPATSKFRETLASFETKGSVPPDRAWCRAVGQTFLRPVGLETPEAPLGFGPPSEALGEDMASQCQASCSRPRAIQPFPVVHATLNWPEIRSEQQHHVPFEYTPLAVGAPQVRELSYKEHTRIVGGSYIEPMGFGGDLLESVQVSGLVRGLPPPQPFTLGDMIGASSAFNTTGRNVRAYPHARYWTPSASTRGPQVVNDLFTDGGDVDTMSLLGMLRRKLSVIVVFLNSVWPLALDYDPDIWPLPGQIDPAVPCLFGQPNCRWPHNHVFPRSAYRDLVRTWQRAKRDGRPLVASMRLPVESNDWWGIEGGWEVSICWVYNDRVRNWESMLKHEVRQLLRGRSGDPGEGSLVRFPHYRTIGENPGALTRLTPAQVNLLAELAGWGVLASEATLRDVFDRE</sequence>
<organism evidence="1">
    <name type="scientific">marine metagenome</name>
    <dbReference type="NCBI Taxonomy" id="408172"/>
    <lineage>
        <taxon>unclassified sequences</taxon>
        <taxon>metagenomes</taxon>
        <taxon>ecological metagenomes</taxon>
    </lineage>
</organism>
<dbReference type="PANTHER" id="PTHR10728">
    <property type="entry name" value="CYTOSOLIC PHOSPHOLIPASE A2"/>
    <property type="match status" value="1"/>
</dbReference>
<protein>
    <recommendedName>
        <fullName evidence="2">PNPLA domain-containing protein</fullName>
    </recommendedName>
</protein>
<dbReference type="EMBL" id="UINC01005250">
    <property type="protein sequence ID" value="SVA20104.1"/>
    <property type="molecule type" value="Genomic_DNA"/>
</dbReference>
<reference evidence="1" key="1">
    <citation type="submission" date="2018-05" db="EMBL/GenBank/DDBJ databases">
        <authorList>
            <person name="Lanie J.A."/>
            <person name="Ng W.-L."/>
            <person name="Kazmierczak K.M."/>
            <person name="Andrzejewski T.M."/>
            <person name="Davidsen T.M."/>
            <person name="Wayne K.J."/>
            <person name="Tettelin H."/>
            <person name="Glass J.I."/>
            <person name="Rusch D."/>
            <person name="Podicherti R."/>
            <person name="Tsui H.-C.T."/>
            <person name="Winkler M.E."/>
        </authorList>
    </citation>
    <scope>NUCLEOTIDE SEQUENCE</scope>
</reference>
<dbReference type="GO" id="GO:0004623">
    <property type="term" value="F:phospholipase A2 activity"/>
    <property type="evidence" value="ECO:0007669"/>
    <property type="project" value="TreeGrafter"/>
</dbReference>
<dbReference type="GO" id="GO:0005829">
    <property type="term" value="C:cytosol"/>
    <property type="evidence" value="ECO:0007669"/>
    <property type="project" value="TreeGrafter"/>
</dbReference>
<accession>A0A381TWA6</accession>
<dbReference type="PANTHER" id="PTHR10728:SF40">
    <property type="entry name" value="PATATIN FAMILY PROTEIN"/>
    <property type="match status" value="1"/>
</dbReference>
<proteinExistence type="predicted"/>
<dbReference type="GO" id="GO:0046475">
    <property type="term" value="P:glycerophospholipid catabolic process"/>
    <property type="evidence" value="ECO:0007669"/>
    <property type="project" value="TreeGrafter"/>
</dbReference>
<evidence type="ECO:0000313" key="1">
    <source>
        <dbReference type="EMBL" id="SVA20104.1"/>
    </source>
</evidence>
<dbReference type="InterPro" id="IPR016035">
    <property type="entry name" value="Acyl_Trfase/lysoPLipase"/>
</dbReference>
<dbReference type="SUPFAM" id="SSF52151">
    <property type="entry name" value="FabD/lysophospholipase-like"/>
    <property type="match status" value="1"/>
</dbReference>